<comment type="caution">
    <text evidence="5">The sequence shown here is derived from an EMBL/GenBank/DDBJ whole genome shotgun (WGS) entry which is preliminary data.</text>
</comment>
<dbReference type="InterPro" id="IPR051792">
    <property type="entry name" value="GGT_bact"/>
</dbReference>
<comment type="similarity">
    <text evidence="1">Belongs to the gamma-glutamyltransferase family.</text>
</comment>
<evidence type="ECO:0008006" key="7">
    <source>
        <dbReference type="Google" id="ProtNLM"/>
    </source>
</evidence>
<dbReference type="AlphaFoldDB" id="W4LG78"/>
<dbReference type="InterPro" id="IPR029055">
    <property type="entry name" value="Ntn_hydrolases_N"/>
</dbReference>
<evidence type="ECO:0000313" key="6">
    <source>
        <dbReference type="Proteomes" id="UP000019141"/>
    </source>
</evidence>
<name>W4LG78_ENTF1</name>
<dbReference type="PRINTS" id="PR01210">
    <property type="entry name" value="GGTRANSPTASE"/>
</dbReference>
<accession>W4LG78</accession>
<evidence type="ECO:0000313" key="5">
    <source>
        <dbReference type="EMBL" id="ETW97007.1"/>
    </source>
</evidence>
<dbReference type="PANTHER" id="PTHR43199:SF1">
    <property type="entry name" value="GLUTATHIONE HYDROLASE PROENZYME"/>
    <property type="match status" value="1"/>
</dbReference>
<evidence type="ECO:0000256" key="3">
    <source>
        <dbReference type="ARBA" id="ARBA00022801"/>
    </source>
</evidence>
<keyword evidence="6" id="KW-1185">Reference proteome</keyword>
<evidence type="ECO:0000256" key="1">
    <source>
        <dbReference type="ARBA" id="ARBA00009381"/>
    </source>
</evidence>
<dbReference type="PATRIC" id="fig|1429438.4.peg.4663"/>
<dbReference type="Gene3D" id="1.10.246.130">
    <property type="match status" value="1"/>
</dbReference>
<evidence type="ECO:0000256" key="4">
    <source>
        <dbReference type="ARBA" id="ARBA00023145"/>
    </source>
</evidence>
<keyword evidence="2" id="KW-0808">Transferase</keyword>
<dbReference type="Gene3D" id="3.60.20.40">
    <property type="match status" value="1"/>
</dbReference>
<dbReference type="EMBL" id="AZHW01000720">
    <property type="protein sequence ID" value="ETW97007.1"/>
    <property type="molecule type" value="Genomic_DNA"/>
</dbReference>
<dbReference type="HOGENOM" id="CLU_014813_0_3_7"/>
<protein>
    <recommendedName>
        <fullName evidence="7">Gamma-glutamyltransferase</fullName>
    </recommendedName>
</protein>
<keyword evidence="3" id="KW-0378">Hydrolase</keyword>
<proteinExistence type="inferred from homology"/>
<dbReference type="GO" id="GO:0016787">
    <property type="term" value="F:hydrolase activity"/>
    <property type="evidence" value="ECO:0007669"/>
    <property type="project" value="UniProtKB-KW"/>
</dbReference>
<dbReference type="InterPro" id="IPR043137">
    <property type="entry name" value="GGT_ssub_C"/>
</dbReference>
<dbReference type="SUPFAM" id="SSF56235">
    <property type="entry name" value="N-terminal nucleophile aminohydrolases (Ntn hydrolases)"/>
    <property type="match status" value="1"/>
</dbReference>
<organism evidence="5 6">
    <name type="scientific">Entotheonella factor</name>
    <dbReference type="NCBI Taxonomy" id="1429438"/>
    <lineage>
        <taxon>Bacteria</taxon>
        <taxon>Pseudomonadati</taxon>
        <taxon>Nitrospinota/Tectimicrobiota group</taxon>
        <taxon>Candidatus Tectimicrobiota</taxon>
        <taxon>Candidatus Entotheonellia</taxon>
        <taxon>Candidatus Entotheonellales</taxon>
        <taxon>Candidatus Entotheonellaceae</taxon>
        <taxon>Candidatus Entotheonella</taxon>
    </lineage>
</organism>
<keyword evidence="4" id="KW-0865">Zymogen</keyword>
<gene>
    <name evidence="5" type="ORF">ETSY1_24320</name>
</gene>
<sequence>MVLRSHWKANKAEVVAENGVVTAMQPQAAEAGLAILKQGGNAVDAAVAIGFCNIVLEPYMAVIGGMGYMLIHLAETGQTIGVDFNGRAPRQAHAGMYDVLGPAPPGGINVFRTRDDANVSGALSITVPATCAGFCTAHEHYGRLSLAQVLEPAIGLAADGFETNWHTTLYVANRMEALQNDPYMAAMWLPNGRPPRNYPKPAERIVQRDLGELLRRIARHGAAAMYAGEVADAIDAWMRDHGGVLTKQDLADYQPILGSPLTQDFRGRTLACVATPSGAVTNMETFRILNHLAFDDLEHNSAAYLHLVIEAARHAFADRFRYLGDWEHTPVPLQGLLSPEYTQQLARQITPLRSQTVIEEQEEPWSYYLDRALHDPWAFDPGPRPDGVIPEPALAAEAGHTTHINVVDKDRNAVSCTHTGVFGPVHLDNTGVYLTGGMAWFIPLPGHPNSVAGWKRPMNNMCPVMVLQDGRPVVCQGAPGARKIMHRGVQVLLNMLQHGMSPQDAVAALTVDASGREVLVDSRFPDNVVEELRSLGHAVKIVEEEPGMTGNFARPSAVTIDYDRGLLRTGVDVFRPSLALGY</sequence>
<evidence type="ECO:0000256" key="2">
    <source>
        <dbReference type="ARBA" id="ARBA00022679"/>
    </source>
</evidence>
<dbReference type="Pfam" id="PF01019">
    <property type="entry name" value="G_glu_transpept"/>
    <property type="match status" value="1"/>
</dbReference>
<dbReference type="GO" id="GO:0016740">
    <property type="term" value="F:transferase activity"/>
    <property type="evidence" value="ECO:0007669"/>
    <property type="project" value="UniProtKB-KW"/>
</dbReference>
<reference evidence="5 6" key="1">
    <citation type="journal article" date="2014" name="Nature">
        <title>An environmental bacterial taxon with a large and distinct metabolic repertoire.</title>
        <authorList>
            <person name="Wilson M.C."/>
            <person name="Mori T."/>
            <person name="Ruckert C."/>
            <person name="Uria A.R."/>
            <person name="Helf M.J."/>
            <person name="Takada K."/>
            <person name="Gernert C."/>
            <person name="Steffens U.A."/>
            <person name="Heycke N."/>
            <person name="Schmitt S."/>
            <person name="Rinke C."/>
            <person name="Helfrich E.J."/>
            <person name="Brachmann A.O."/>
            <person name="Gurgui C."/>
            <person name="Wakimoto T."/>
            <person name="Kracht M."/>
            <person name="Crusemann M."/>
            <person name="Hentschel U."/>
            <person name="Abe I."/>
            <person name="Matsunaga S."/>
            <person name="Kalinowski J."/>
            <person name="Takeyama H."/>
            <person name="Piel J."/>
        </authorList>
    </citation>
    <scope>NUCLEOTIDE SEQUENCE [LARGE SCALE GENOMIC DNA]</scope>
    <source>
        <strain evidence="6">TSY1</strain>
    </source>
</reference>
<dbReference type="PANTHER" id="PTHR43199">
    <property type="entry name" value="GLUTATHIONE HYDROLASE"/>
    <property type="match status" value="1"/>
</dbReference>
<dbReference type="Proteomes" id="UP000019141">
    <property type="component" value="Unassembled WGS sequence"/>
</dbReference>
<dbReference type="InterPro" id="IPR043138">
    <property type="entry name" value="GGT_lsub"/>
</dbReference>